<dbReference type="AlphaFoldDB" id="A0A9X1HRN2"/>
<comment type="caution">
    <text evidence="2">The sequence shown here is derived from an EMBL/GenBank/DDBJ whole genome shotgun (WGS) entry which is preliminary data.</text>
</comment>
<accession>A0A9X1HRN2</accession>
<gene>
    <name evidence="1" type="ORF">LDX50_11645</name>
    <name evidence="2" type="ORF">LDX50_17615</name>
    <name evidence="3" type="ORF">LDX50_23335</name>
</gene>
<dbReference type="RefSeq" id="WP_225698624.1">
    <property type="nucleotide sequence ID" value="NZ_JAIXNE010000002.1"/>
</dbReference>
<evidence type="ECO:0000313" key="3">
    <source>
        <dbReference type="EMBL" id="MCA6077829.1"/>
    </source>
</evidence>
<name>A0A9X1HRN2_9BACT</name>
<proteinExistence type="predicted"/>
<dbReference type="EMBL" id="JAIXNE010000003">
    <property type="protein sequence ID" value="MCA6076701.1"/>
    <property type="molecule type" value="Genomic_DNA"/>
</dbReference>
<reference evidence="2" key="1">
    <citation type="submission" date="2021-09" db="EMBL/GenBank/DDBJ databases">
        <title>Fulvivirga sp. isolated from coastal sediment.</title>
        <authorList>
            <person name="Yu H."/>
        </authorList>
    </citation>
    <scope>NUCLEOTIDE SEQUENCE</scope>
    <source>
        <strain evidence="2">1062</strain>
    </source>
</reference>
<sequence>MREILILLTTAIVLNACSGSDTAQTELSPDVENFVVSDSPSEAPNLFTDISGNTFLSWTTTRGEIAQLRYTRYLGNKQWSEIQTIAEGADWFVNWADFPSLVTSQGEIIFAHYLQKTDPGTYNYDIYLRRSADGGISWSTPFTLNEDGVPAEHGFVSMVPSGTDVFISWLDGRNTTGSHGEGAMTLRAAILGSDGTRKGEWELDNRVCDCCQTAAAITARGPVVVYRDRSENEFRDMAIVRFVNNKWTDPVLIYRDGWMVEGCPVNGPQISALENTVAIAWFTAANDKPEVKLIFSNDGGQSFNAPVRINENSPIGRVDIELIDSTRAFVTWMEGAAIRGAIVTADGYVQSRYLIASSSESRSSGFPRITRRAEEIIIAWTDPDDNVIRSAFIPL</sequence>
<dbReference type="EMBL" id="JAIXNE010000002">
    <property type="protein sequence ID" value="MCA6075524.1"/>
    <property type="molecule type" value="Genomic_DNA"/>
</dbReference>
<dbReference type="Gene3D" id="2.120.10.10">
    <property type="match status" value="1"/>
</dbReference>
<dbReference type="EMBL" id="JAIXNE010000004">
    <property type="protein sequence ID" value="MCA6077829.1"/>
    <property type="molecule type" value="Genomic_DNA"/>
</dbReference>
<evidence type="ECO:0000313" key="2">
    <source>
        <dbReference type="EMBL" id="MCA6076701.1"/>
    </source>
</evidence>
<dbReference type="CDD" id="cd15482">
    <property type="entry name" value="Sialidase_non-viral"/>
    <property type="match status" value="1"/>
</dbReference>
<dbReference type="SUPFAM" id="SSF50939">
    <property type="entry name" value="Sialidases"/>
    <property type="match status" value="1"/>
</dbReference>
<evidence type="ECO:0000313" key="4">
    <source>
        <dbReference type="Proteomes" id="UP001139409"/>
    </source>
</evidence>
<dbReference type="Proteomes" id="UP001139409">
    <property type="component" value="Unassembled WGS sequence"/>
</dbReference>
<protein>
    <submittedName>
        <fullName evidence="2">Exo-alpha-sialidase</fullName>
    </submittedName>
</protein>
<organism evidence="2 4">
    <name type="scientific">Fulvivirga sedimenti</name>
    <dbReference type="NCBI Taxonomy" id="2879465"/>
    <lineage>
        <taxon>Bacteria</taxon>
        <taxon>Pseudomonadati</taxon>
        <taxon>Bacteroidota</taxon>
        <taxon>Cytophagia</taxon>
        <taxon>Cytophagales</taxon>
        <taxon>Fulvivirgaceae</taxon>
        <taxon>Fulvivirga</taxon>
    </lineage>
</organism>
<evidence type="ECO:0000313" key="1">
    <source>
        <dbReference type="EMBL" id="MCA6075524.1"/>
    </source>
</evidence>
<keyword evidence="4" id="KW-1185">Reference proteome</keyword>
<dbReference type="InterPro" id="IPR036278">
    <property type="entry name" value="Sialidase_sf"/>
</dbReference>